<dbReference type="EMBL" id="AJGV01000068">
    <property type="protein sequence ID" value="EJJ07135.1"/>
    <property type="molecule type" value="Genomic_DNA"/>
</dbReference>
<protein>
    <submittedName>
        <fullName evidence="2">Uncharacterized protein</fullName>
    </submittedName>
</protein>
<sequence>MALNYKGVDDMPNATARVLVRLLPWTSADGKPCFLVGDGAGYVSRIADRMEAEQLSSAVDLIDEARQLLADRTWTPGELHLLAVELTASLTDVRRVAESRGGRLAALLGHDAPDDADGADGEGPRLPAEAFG</sequence>
<accession>J2K3U8</accession>
<comment type="caution">
    <text evidence="2">The sequence shown here is derived from an EMBL/GenBank/DDBJ whole genome shotgun (WGS) entry which is preliminary data.</text>
</comment>
<dbReference type="HOGENOM" id="CLU_158014_0_0_11"/>
<gene>
    <name evidence="2" type="ORF">SU9_10599</name>
</gene>
<organism evidence="2">
    <name type="scientific">Streptomyces auratus AGR0001</name>
    <dbReference type="NCBI Taxonomy" id="1160718"/>
    <lineage>
        <taxon>Bacteria</taxon>
        <taxon>Bacillati</taxon>
        <taxon>Actinomycetota</taxon>
        <taxon>Actinomycetes</taxon>
        <taxon>Kitasatosporales</taxon>
        <taxon>Streptomycetaceae</taxon>
        <taxon>Streptomyces</taxon>
    </lineage>
</organism>
<name>J2K3U8_9ACTN</name>
<feature type="region of interest" description="Disordered" evidence="1">
    <location>
        <begin position="107"/>
        <end position="132"/>
    </location>
</feature>
<reference evidence="2" key="1">
    <citation type="journal article" date="2012" name="J. Bacteriol.">
        <title>Genome Sequence of Streptomyces auratus Strain AGR0001, a Phoslactomycin-Producing Actinomycete.</title>
        <authorList>
            <person name="Han X."/>
            <person name="Li M."/>
            <person name="Ding Z."/>
            <person name="Zhao J."/>
            <person name="Ji K."/>
            <person name="Wen M."/>
            <person name="Lu T."/>
        </authorList>
    </citation>
    <scope>NUCLEOTIDE SEQUENCE [LARGE SCALE GENOMIC DNA]</scope>
    <source>
        <strain evidence="2">AGR0001</strain>
    </source>
</reference>
<proteinExistence type="predicted"/>
<dbReference type="eggNOG" id="ENOG50345V9">
    <property type="taxonomic scope" value="Bacteria"/>
</dbReference>
<dbReference type="AlphaFoldDB" id="J2K3U8"/>
<evidence type="ECO:0000256" key="1">
    <source>
        <dbReference type="SAM" id="MobiDB-lite"/>
    </source>
</evidence>
<evidence type="ECO:0000313" key="2">
    <source>
        <dbReference type="EMBL" id="EJJ07135.1"/>
    </source>
</evidence>
<dbReference type="STRING" id="1160718.SU9_10599"/>
<dbReference type="PATRIC" id="fig|1160718.3.peg.2140"/>